<dbReference type="Gene3D" id="1.20.5.620">
    <property type="entry name" value="F1F0 ATP synthase subunit B, membrane domain"/>
    <property type="match status" value="1"/>
</dbReference>
<evidence type="ECO:0000256" key="2">
    <source>
        <dbReference type="ARBA" id="ARBA00022448"/>
    </source>
</evidence>
<dbReference type="EMBL" id="QVEU01000001">
    <property type="protein sequence ID" value="RGB78190.1"/>
    <property type="molecule type" value="Genomic_DNA"/>
</dbReference>
<reference evidence="8 9" key="1">
    <citation type="submission" date="2018-08" db="EMBL/GenBank/DDBJ databases">
        <title>A genome reference for cultivated species of the human gut microbiota.</title>
        <authorList>
            <person name="Zou Y."/>
            <person name="Xue W."/>
            <person name="Luo G."/>
        </authorList>
    </citation>
    <scope>NUCLEOTIDE SEQUENCE [LARGE SCALE GENOMIC DNA]</scope>
    <source>
        <strain evidence="8 9">OF01-3</strain>
    </source>
</reference>
<keyword evidence="9" id="KW-1185">Reference proteome</keyword>
<dbReference type="GO" id="GO:0046933">
    <property type="term" value="F:proton-transporting ATP synthase activity, rotational mechanism"/>
    <property type="evidence" value="ECO:0007669"/>
    <property type="project" value="UniProtKB-UniRule"/>
</dbReference>
<evidence type="ECO:0000313" key="8">
    <source>
        <dbReference type="EMBL" id="RGB78190.1"/>
    </source>
</evidence>
<dbReference type="GO" id="GO:0046961">
    <property type="term" value="F:proton-transporting ATPase activity, rotational mechanism"/>
    <property type="evidence" value="ECO:0007669"/>
    <property type="project" value="InterPro"/>
</dbReference>
<evidence type="ECO:0000256" key="5">
    <source>
        <dbReference type="ARBA" id="ARBA00023310"/>
    </source>
</evidence>
<keyword evidence="7" id="KW-0175">Coiled coil</keyword>
<keyword evidence="3 6" id="KW-0375">Hydrogen ion transport</keyword>
<dbReference type="RefSeq" id="WP_117520470.1">
    <property type="nucleotide sequence ID" value="NZ_QVEU01000001.1"/>
</dbReference>
<evidence type="ECO:0000256" key="4">
    <source>
        <dbReference type="ARBA" id="ARBA00023065"/>
    </source>
</evidence>
<dbReference type="SUPFAM" id="SSF81573">
    <property type="entry name" value="F1F0 ATP synthase subunit B, membrane domain"/>
    <property type="match status" value="1"/>
</dbReference>
<evidence type="ECO:0000256" key="7">
    <source>
        <dbReference type="SAM" id="Coils"/>
    </source>
</evidence>
<keyword evidence="4 6" id="KW-0406">Ion transport</keyword>
<dbReference type="InterPro" id="IPR002842">
    <property type="entry name" value="ATPase_V1_Esu"/>
</dbReference>
<evidence type="ECO:0000256" key="3">
    <source>
        <dbReference type="ARBA" id="ARBA00022781"/>
    </source>
</evidence>
<keyword evidence="5 6" id="KW-0066">ATP synthesis</keyword>
<dbReference type="GO" id="GO:0042777">
    <property type="term" value="P:proton motive force-driven plasma membrane ATP synthesis"/>
    <property type="evidence" value="ECO:0007669"/>
    <property type="project" value="UniProtKB-UniRule"/>
</dbReference>
<feature type="coiled-coil region" evidence="7">
    <location>
        <begin position="16"/>
        <end position="43"/>
    </location>
</feature>
<accession>A0A3E2TMN8</accession>
<dbReference type="InterPro" id="IPR038495">
    <property type="entry name" value="ATPase_E_C"/>
</dbReference>
<dbReference type="GO" id="GO:0005524">
    <property type="term" value="F:ATP binding"/>
    <property type="evidence" value="ECO:0007669"/>
    <property type="project" value="UniProtKB-UniRule"/>
</dbReference>
<protein>
    <recommendedName>
        <fullName evidence="6">V-type proton ATPase subunit E</fullName>
    </recommendedName>
    <alternativeName>
        <fullName evidence="6">V-ATPase subunit E</fullName>
    </alternativeName>
</protein>
<evidence type="ECO:0000256" key="1">
    <source>
        <dbReference type="ARBA" id="ARBA00005901"/>
    </source>
</evidence>
<sequence>MNNLEVILESIINEGNTESQKILDEANAKANEIINEKRNEADKRAREIIESAKKEAETIRKNETVSTERQSRDIEINAKNQVIDKVVDELLENLKNLDSDSYKRYVENTLNKSNIINGEILLSKNHKDALKNENFKGLKVSDDTVEDGFVVKSGKIEYDNRFSSIIKYNIDNIRKQISDEIFK</sequence>
<comment type="caution">
    <text evidence="8">The sequence shown here is derived from an EMBL/GenBank/DDBJ whole genome shotgun (WGS) entry which is preliminary data.</text>
</comment>
<comment type="function">
    <text evidence="6">Produces ATP from ADP in the presence of a proton gradient across the membrane.</text>
</comment>
<keyword evidence="2 6" id="KW-0813">Transport</keyword>
<gene>
    <name evidence="6" type="primary">atpE</name>
    <name evidence="8" type="ORF">DXA39_01710</name>
</gene>
<dbReference type="OrthoDB" id="87618at2"/>
<proteinExistence type="inferred from homology"/>
<name>A0A3E2TMN8_9FIRM</name>
<dbReference type="Gene3D" id="3.30.2320.30">
    <property type="entry name" value="ATP synthase, E subunit, C-terminal"/>
    <property type="match status" value="1"/>
</dbReference>
<comment type="similarity">
    <text evidence="1 6">Belongs to the V-ATPase E subunit family.</text>
</comment>
<dbReference type="InterPro" id="IPR028987">
    <property type="entry name" value="ATP_synth_B-like_membr_sf"/>
</dbReference>
<dbReference type="HAMAP" id="MF_00311">
    <property type="entry name" value="ATP_synth_E_arch"/>
    <property type="match status" value="1"/>
</dbReference>
<evidence type="ECO:0000256" key="6">
    <source>
        <dbReference type="HAMAP-Rule" id="MF_00311"/>
    </source>
</evidence>
<dbReference type="AlphaFoldDB" id="A0A3E2TMN8"/>
<evidence type="ECO:0000313" key="9">
    <source>
        <dbReference type="Proteomes" id="UP000261011"/>
    </source>
</evidence>
<dbReference type="Proteomes" id="UP000261011">
    <property type="component" value="Unassembled WGS sequence"/>
</dbReference>
<dbReference type="GO" id="GO:0033178">
    <property type="term" value="C:proton-transporting two-sector ATPase complex, catalytic domain"/>
    <property type="evidence" value="ECO:0007669"/>
    <property type="project" value="InterPro"/>
</dbReference>
<dbReference type="CDD" id="cd06503">
    <property type="entry name" value="ATP-synt_Fo_b"/>
    <property type="match status" value="1"/>
</dbReference>
<dbReference type="Pfam" id="PF01991">
    <property type="entry name" value="vATP-synt_E"/>
    <property type="match status" value="1"/>
</dbReference>
<dbReference type="SUPFAM" id="SSF160527">
    <property type="entry name" value="V-type ATPase subunit E-like"/>
    <property type="match status" value="1"/>
</dbReference>
<organism evidence="8 9">
    <name type="scientific">Anaerococcus nagyae</name>
    <dbReference type="NCBI Taxonomy" id="1755241"/>
    <lineage>
        <taxon>Bacteria</taxon>
        <taxon>Bacillati</taxon>
        <taxon>Bacillota</taxon>
        <taxon>Tissierellia</taxon>
        <taxon>Tissierellales</taxon>
        <taxon>Peptoniphilaceae</taxon>
        <taxon>Anaerococcus</taxon>
    </lineage>
</organism>